<keyword evidence="2" id="KW-1185">Reference proteome</keyword>
<evidence type="ECO:0000313" key="1">
    <source>
        <dbReference type="EMBL" id="GIY79548.1"/>
    </source>
</evidence>
<gene>
    <name evidence="1" type="ORF">CEXT_342431</name>
</gene>
<comment type="caution">
    <text evidence="1">The sequence shown here is derived from an EMBL/GenBank/DDBJ whole genome shotgun (WGS) entry which is preliminary data.</text>
</comment>
<accession>A0AAV4WD83</accession>
<dbReference type="EMBL" id="BPLR01015902">
    <property type="protein sequence ID" value="GIY79548.1"/>
    <property type="molecule type" value="Genomic_DNA"/>
</dbReference>
<protein>
    <submittedName>
        <fullName evidence="1">Uncharacterized protein</fullName>
    </submittedName>
</protein>
<proteinExistence type="predicted"/>
<reference evidence="1 2" key="1">
    <citation type="submission" date="2021-06" db="EMBL/GenBank/DDBJ databases">
        <title>Caerostris extrusa draft genome.</title>
        <authorList>
            <person name="Kono N."/>
            <person name="Arakawa K."/>
        </authorList>
    </citation>
    <scope>NUCLEOTIDE SEQUENCE [LARGE SCALE GENOMIC DNA]</scope>
</reference>
<organism evidence="1 2">
    <name type="scientific">Caerostris extrusa</name>
    <name type="common">Bark spider</name>
    <name type="synonym">Caerostris bankana</name>
    <dbReference type="NCBI Taxonomy" id="172846"/>
    <lineage>
        <taxon>Eukaryota</taxon>
        <taxon>Metazoa</taxon>
        <taxon>Ecdysozoa</taxon>
        <taxon>Arthropoda</taxon>
        <taxon>Chelicerata</taxon>
        <taxon>Arachnida</taxon>
        <taxon>Araneae</taxon>
        <taxon>Araneomorphae</taxon>
        <taxon>Entelegynae</taxon>
        <taxon>Araneoidea</taxon>
        <taxon>Araneidae</taxon>
        <taxon>Caerostris</taxon>
    </lineage>
</organism>
<name>A0AAV4WD83_CAEEX</name>
<dbReference type="AlphaFoldDB" id="A0AAV4WD83"/>
<dbReference type="Proteomes" id="UP001054945">
    <property type="component" value="Unassembled WGS sequence"/>
</dbReference>
<evidence type="ECO:0000313" key="2">
    <source>
        <dbReference type="Proteomes" id="UP001054945"/>
    </source>
</evidence>
<sequence length="92" mass="10435">MRKEDSAFRIVHISQKKPVAPHMVPPYYNLTCFIITNELTAYPHHESPGSKKNFNFPSISVPDEYRGRDRLFIDGHPCQPDGMASAMTCNPS</sequence>